<reference evidence="2" key="1">
    <citation type="submission" date="2022-10" db="EMBL/GenBank/DDBJ databases">
        <title>The complete genomes of actinobacterial strains from the NBC collection.</title>
        <authorList>
            <person name="Joergensen T.S."/>
            <person name="Alvarez Arevalo M."/>
            <person name="Sterndorff E.B."/>
            <person name="Faurdal D."/>
            <person name="Vuksanovic O."/>
            <person name="Mourched A.-S."/>
            <person name="Charusanti P."/>
            <person name="Shaw S."/>
            <person name="Blin K."/>
            <person name="Weber T."/>
        </authorList>
    </citation>
    <scope>NUCLEOTIDE SEQUENCE</scope>
    <source>
        <strain evidence="2">NBC_00060</strain>
    </source>
</reference>
<feature type="domain" description="Bacterial CdiA-CT RNAse A" evidence="1">
    <location>
        <begin position="430"/>
        <end position="550"/>
    </location>
</feature>
<dbReference type="AlphaFoldDB" id="A0AAU2GTG2"/>
<sequence length="557" mass="60250">MPATVATAATPSGGFDVTPSQLYRASDDIAVQQDLFHKAADHFIDELEKHPDCGGFGTAAQQFAEAYTKVANRLLEVWAKSVVSIGGVAVGFTTTANNYAAADMATQPTGPSGNASLPHHQLPPIIDRPPQYRQVPGLKWGSHDDAQEFIDSALHHVEAVFLAVLRPVLEHACRFGKAATILPLPNHQRLRDVSQAWALPGMAAGTADGNLINVLSGITDQTNTGWYTAMRQFCSSVWGTTAWGTYRDGYVWSHDQANNTGMSHPILAVINDTCGVMGQALEAYAQAAEDVRHDLHELYRKAVLKALPHISSHNPFKALKDLVKSTAKSLQELSVGIVLEIDEHAMNEVVEAYNNRVTRQIPELNKLMAALDEAYLSAPEFRKEEARAEAFGARALTEFKGDPLYTVAGDDESNHTFPVDLANQEGLSGAHVIDRHVGLTDEQLGQRLRDAPGSNPNSPAKASTFADLATAQRLTQAVLDDPANQQRLQNYLANNPSPPSKRELGLVFPQPTGTTWVQGDPAPHASMNVIVVIRPVPGGHPPYVVLTAMPSDRQPPP</sequence>
<protein>
    <recommendedName>
        <fullName evidence="1">Bacterial CdiA-CT RNAse A domain-containing protein</fullName>
    </recommendedName>
</protein>
<evidence type="ECO:0000259" key="1">
    <source>
        <dbReference type="Pfam" id="PF18431"/>
    </source>
</evidence>
<name>A0AAU2GTG2_9ACTN</name>
<dbReference type="Pfam" id="PF18431">
    <property type="entry name" value="RNAse_A_bac"/>
    <property type="match status" value="1"/>
</dbReference>
<dbReference type="EMBL" id="CP108253">
    <property type="protein sequence ID" value="WTU39138.1"/>
    <property type="molecule type" value="Genomic_DNA"/>
</dbReference>
<dbReference type="InterPro" id="IPR041436">
    <property type="entry name" value="RNAse_A_bac"/>
</dbReference>
<organism evidence="2">
    <name type="scientific">Streptomyces sp. NBC_00060</name>
    <dbReference type="NCBI Taxonomy" id="2975636"/>
    <lineage>
        <taxon>Bacteria</taxon>
        <taxon>Bacillati</taxon>
        <taxon>Actinomycetota</taxon>
        <taxon>Actinomycetes</taxon>
        <taxon>Kitasatosporales</taxon>
        <taxon>Streptomycetaceae</taxon>
        <taxon>Streptomyces</taxon>
    </lineage>
</organism>
<gene>
    <name evidence="2" type="ORF">OHV25_05865</name>
</gene>
<proteinExistence type="predicted"/>
<evidence type="ECO:0000313" key="2">
    <source>
        <dbReference type="EMBL" id="WTU39138.1"/>
    </source>
</evidence>
<dbReference type="CDD" id="cd20684">
    <property type="entry name" value="CdiA-CT_Yk_RNaseA-like"/>
    <property type="match status" value="1"/>
</dbReference>
<accession>A0AAU2GTG2</accession>